<name>A0ABM6T7K4_9BACE</name>
<dbReference type="Proteomes" id="UP000238304">
    <property type="component" value="Chromosome"/>
</dbReference>
<evidence type="ECO:0000259" key="2">
    <source>
        <dbReference type="Pfam" id="PF08707"/>
    </source>
</evidence>
<evidence type="ECO:0000313" key="4">
    <source>
        <dbReference type="Proteomes" id="UP000238304"/>
    </source>
</evidence>
<feature type="region of interest" description="Disordered" evidence="1">
    <location>
        <begin position="118"/>
        <end position="161"/>
    </location>
</feature>
<organism evidence="3 4">
    <name type="scientific">Bacteroides zoogleoformans</name>
    <dbReference type="NCBI Taxonomy" id="28119"/>
    <lineage>
        <taxon>Bacteria</taxon>
        <taxon>Pseudomonadati</taxon>
        <taxon>Bacteroidota</taxon>
        <taxon>Bacteroidia</taxon>
        <taxon>Bacteroidales</taxon>
        <taxon>Bacteroidaceae</taxon>
        <taxon>Bacteroides</taxon>
    </lineage>
</organism>
<feature type="compositionally biased region" description="Low complexity" evidence="1">
    <location>
        <begin position="129"/>
        <end position="139"/>
    </location>
</feature>
<evidence type="ECO:0000313" key="3">
    <source>
        <dbReference type="EMBL" id="AVM52236.1"/>
    </source>
</evidence>
<sequence length="610" mass="68691">MTTQKFNPNGWRQSAAADLRAQVEIVTARIETMGADIAPAYNDWRDLGFALACGLGEEGRAYFHRLSRFYSGYKPAEADKQYTACLQSRGHGITPATFFHLARQAGVDCRIATLPRKDGADFPAPPSRPSSGSPAPCAPGREEREHPARGQEAGRPEPLPSFPDEVYASLPRLLTDVCSYGLSPEDTDILLLGALTVLSSCLTQVWGLYGQRQVFPNLFLFISAQASAGKGRLTLCRHLADVVHADLRMRNRKEWEEYRSRKALYDKRRKDSQGEEPQQPPVRMLFIPANSTATALFQTLNDNDGRALMFETEGDTLATTFRSEHGNYSDGLRKAFHHEPITYNRRKDREYVEIAMPRLSVLLSGTPGQISALIPDAENGLFSRFLFYTLPLRPAWNDVFAGDENDTLDNRFIRLGGRFFQFYRRLSCSEPMRFALTRRQQTDFNRFFAELQEQGMRRFGVELLPSVRRLGLSAYRICMTLSVLRLMDYEGDTPLPATLLCGDDDFRAMLLMMPVLMRHTALAFASLKAEAPRPDAAPAPAGTSHRECRRNALLNAMPDAFDRAQWQQKAAEQNVPVRTADRYLIELCNNGRLLKPAYDSYRKPPAEGPE</sequence>
<gene>
    <name evidence="3" type="ORF">C4H11_04085</name>
</gene>
<reference evidence="3 4" key="1">
    <citation type="submission" date="2018-02" db="EMBL/GenBank/DDBJ databases">
        <authorList>
            <person name="Holder M.E."/>
            <person name="Ajami N.J."/>
            <person name="Petrosino J.F."/>
        </authorList>
    </citation>
    <scope>NUCLEOTIDE SEQUENCE [LARGE SCALE GENOMIC DNA]</scope>
    <source>
        <strain evidence="3 4">ATCC 33285</strain>
    </source>
</reference>
<dbReference type="Pfam" id="PF08707">
    <property type="entry name" value="PriCT_2"/>
    <property type="match status" value="1"/>
</dbReference>
<evidence type="ECO:0000256" key="1">
    <source>
        <dbReference type="SAM" id="MobiDB-lite"/>
    </source>
</evidence>
<feature type="domain" description="Primase C-terminal 2" evidence="2">
    <location>
        <begin position="30"/>
        <end position="102"/>
    </location>
</feature>
<protein>
    <submittedName>
        <fullName evidence="3">DNA primase</fullName>
    </submittedName>
</protein>
<dbReference type="EMBL" id="CP027231">
    <property type="protein sequence ID" value="AVM52236.1"/>
    <property type="molecule type" value="Genomic_DNA"/>
</dbReference>
<feature type="compositionally biased region" description="Basic and acidic residues" evidence="1">
    <location>
        <begin position="140"/>
        <end position="155"/>
    </location>
</feature>
<accession>A0ABM6T7K4</accession>
<dbReference type="Pfam" id="PF13148">
    <property type="entry name" value="DUF3987"/>
    <property type="match status" value="1"/>
</dbReference>
<dbReference type="RefSeq" id="WP_106040568.1">
    <property type="nucleotide sequence ID" value="NZ_CP027231.1"/>
</dbReference>
<dbReference type="InterPro" id="IPR014819">
    <property type="entry name" value="PriCT_2"/>
</dbReference>
<keyword evidence="4" id="KW-1185">Reference proteome</keyword>
<dbReference type="InterPro" id="IPR025048">
    <property type="entry name" value="DUF3987"/>
</dbReference>
<proteinExistence type="predicted"/>